<dbReference type="HAMAP" id="MF_01477">
    <property type="entry name" value="Iojap_RsfS"/>
    <property type="match status" value="1"/>
</dbReference>
<dbReference type="RefSeq" id="WP_222199765.1">
    <property type="nucleotide sequence ID" value="NZ_JAIMFO010000007.1"/>
</dbReference>
<gene>
    <name evidence="2 3" type="primary">rsfS</name>
    <name evidence="3" type="ORF">K6V98_06830</name>
</gene>
<dbReference type="InterPro" id="IPR004394">
    <property type="entry name" value="Iojap/RsfS/C7orf30"/>
</dbReference>
<sequence>MSEKTHLVADKSSQSQEGYQIASLAASALSSKKAHQVIALDLRGLSDVCDYMVIATGSNNRQVDALVDVVEERVAKELNDHPLSIEGRDERRWVLMDYGIVLVNIFTDEARDYYRLEKLWGDAPQIDLGLDEY</sequence>
<proteinExistence type="inferred from homology"/>
<dbReference type="InterPro" id="IPR043519">
    <property type="entry name" value="NT_sf"/>
</dbReference>
<dbReference type="PANTHER" id="PTHR21043">
    <property type="entry name" value="IOJAP SUPERFAMILY ORTHOLOG"/>
    <property type="match status" value="1"/>
</dbReference>
<dbReference type="NCBIfam" id="TIGR00090">
    <property type="entry name" value="rsfS_iojap_ybeB"/>
    <property type="match status" value="1"/>
</dbReference>
<comment type="subunit">
    <text evidence="2">Interacts with ribosomal protein uL14 (rplN).</text>
</comment>
<dbReference type="Pfam" id="PF02410">
    <property type="entry name" value="RsfS"/>
    <property type="match status" value="1"/>
</dbReference>
<dbReference type="EMBL" id="JAIMFO010000007">
    <property type="protein sequence ID" value="MBY4798057.1"/>
    <property type="molecule type" value="Genomic_DNA"/>
</dbReference>
<dbReference type="SUPFAM" id="SSF81301">
    <property type="entry name" value="Nucleotidyltransferase"/>
    <property type="match status" value="1"/>
</dbReference>
<evidence type="ECO:0000313" key="4">
    <source>
        <dbReference type="Proteomes" id="UP000700908"/>
    </source>
</evidence>
<comment type="similarity">
    <text evidence="1 2">Belongs to the Iojap/RsfS family.</text>
</comment>
<dbReference type="PANTHER" id="PTHR21043:SF0">
    <property type="entry name" value="MITOCHONDRIAL ASSEMBLY OF RIBOSOMAL LARGE SUBUNIT PROTEIN 1"/>
    <property type="match status" value="1"/>
</dbReference>
<keyword evidence="2" id="KW-0810">Translation regulation</keyword>
<dbReference type="Gene3D" id="3.30.460.10">
    <property type="entry name" value="Beta Polymerase, domain 2"/>
    <property type="match status" value="1"/>
</dbReference>
<comment type="function">
    <text evidence="2">Functions as a ribosomal silencing factor. Interacts with ribosomal protein uL14 (rplN), blocking formation of intersubunit bridge B8. Prevents association of the 30S and 50S ribosomal subunits and the formation of functional ribosomes, thus repressing translation.</text>
</comment>
<keyword evidence="2" id="KW-0678">Repressor</keyword>
<keyword evidence="2" id="KW-0963">Cytoplasm</keyword>
<dbReference type="Proteomes" id="UP000700908">
    <property type="component" value="Unassembled WGS sequence"/>
</dbReference>
<organism evidence="3 4">
    <name type="scientific">Collinsella ureilytica</name>
    <dbReference type="NCBI Taxonomy" id="2869515"/>
    <lineage>
        <taxon>Bacteria</taxon>
        <taxon>Bacillati</taxon>
        <taxon>Actinomycetota</taxon>
        <taxon>Coriobacteriia</taxon>
        <taxon>Coriobacteriales</taxon>
        <taxon>Coriobacteriaceae</taxon>
        <taxon>Collinsella</taxon>
    </lineage>
</organism>
<name>A0ABS7ML08_9ACTN</name>
<evidence type="ECO:0000313" key="3">
    <source>
        <dbReference type="EMBL" id="MBY4798057.1"/>
    </source>
</evidence>
<reference evidence="3 4" key="1">
    <citation type="submission" date="2021-08" db="EMBL/GenBank/DDBJ databases">
        <title>Collinsella faecalis sp. nov. isolated from swine faeces.</title>
        <authorList>
            <person name="Oh B.S."/>
            <person name="Lee J.H."/>
        </authorList>
    </citation>
    <scope>NUCLEOTIDE SEQUENCE [LARGE SCALE GENOMIC DNA]</scope>
    <source>
        <strain evidence="3 4">AGMB00827</strain>
    </source>
</reference>
<keyword evidence="4" id="KW-1185">Reference proteome</keyword>
<evidence type="ECO:0000256" key="1">
    <source>
        <dbReference type="ARBA" id="ARBA00010574"/>
    </source>
</evidence>
<comment type="caution">
    <text evidence="3">The sequence shown here is derived from an EMBL/GenBank/DDBJ whole genome shotgun (WGS) entry which is preliminary data.</text>
</comment>
<evidence type="ECO:0000256" key="2">
    <source>
        <dbReference type="HAMAP-Rule" id="MF_01477"/>
    </source>
</evidence>
<accession>A0ABS7ML08</accession>
<comment type="subcellular location">
    <subcellularLocation>
        <location evidence="2">Cytoplasm</location>
    </subcellularLocation>
</comment>
<protein>
    <recommendedName>
        <fullName evidence="2">Ribosomal silencing factor RsfS</fullName>
    </recommendedName>
</protein>